<dbReference type="Gene3D" id="3.20.20.210">
    <property type="match status" value="2"/>
</dbReference>
<evidence type="ECO:0000256" key="6">
    <source>
        <dbReference type="ARBA" id="ARBA00022679"/>
    </source>
</evidence>
<evidence type="ECO:0000259" key="14">
    <source>
        <dbReference type="Pfam" id="PF01717"/>
    </source>
</evidence>
<dbReference type="SUPFAM" id="SSF51726">
    <property type="entry name" value="UROD/MetE-like"/>
    <property type="match status" value="2"/>
</dbReference>
<evidence type="ECO:0000256" key="7">
    <source>
        <dbReference type="ARBA" id="ARBA00022723"/>
    </source>
</evidence>
<dbReference type="CDD" id="cd03311">
    <property type="entry name" value="CIMS_C_terminal_like"/>
    <property type="match status" value="1"/>
</dbReference>
<evidence type="ECO:0000256" key="11">
    <source>
        <dbReference type="PIRSR" id="PIRSR000382-1"/>
    </source>
</evidence>
<dbReference type="Proteomes" id="UP000219036">
    <property type="component" value="Unassembled WGS sequence"/>
</dbReference>
<feature type="active site" description="Proton donor" evidence="10 13">
    <location>
        <position position="703"/>
    </location>
</feature>
<keyword evidence="6 10" id="KW-0808">Transferase</keyword>
<dbReference type="GO" id="GO:0009086">
    <property type="term" value="P:methionine biosynthetic process"/>
    <property type="evidence" value="ECO:0007669"/>
    <property type="project" value="UniProtKB-UniRule"/>
</dbReference>
<keyword evidence="9 10" id="KW-0486">Methionine biosynthesis</keyword>
<feature type="binding site" evidence="12">
    <location>
        <position position="674"/>
    </location>
    <ligand>
        <name>Zn(2+)</name>
        <dbReference type="ChEBI" id="CHEBI:29105"/>
        <label>1</label>
        <note>catalytic</note>
    </ligand>
</feature>
<dbReference type="Pfam" id="PF08267">
    <property type="entry name" value="Meth_synt_1"/>
    <property type="match status" value="1"/>
</dbReference>
<feature type="binding site" evidence="12">
    <location>
        <position position="735"/>
    </location>
    <ligand>
        <name>Zn(2+)</name>
        <dbReference type="ChEBI" id="CHEBI:29105"/>
        <label>1</label>
        <note>catalytic</note>
    </ligand>
</feature>
<feature type="binding site" evidence="12">
    <location>
        <position position="650"/>
    </location>
    <ligand>
        <name>Zn(2+)</name>
        <dbReference type="ChEBI" id="CHEBI:29105"/>
        <label>1</label>
        <note>catalytic</note>
    </ligand>
</feature>
<dbReference type="GO" id="GO:0008270">
    <property type="term" value="F:zinc ion binding"/>
    <property type="evidence" value="ECO:0007669"/>
    <property type="project" value="InterPro"/>
</dbReference>
<evidence type="ECO:0000313" key="16">
    <source>
        <dbReference type="EMBL" id="SNZ08208.1"/>
    </source>
</evidence>
<evidence type="ECO:0000256" key="10">
    <source>
        <dbReference type="HAMAP-Rule" id="MF_00172"/>
    </source>
</evidence>
<dbReference type="PANTHER" id="PTHR30519">
    <property type="entry name" value="5-METHYLTETRAHYDROPTEROYLTRIGLUTAMATE--HOMOCYSTEINE METHYLTRANSFERASE"/>
    <property type="match status" value="1"/>
</dbReference>
<dbReference type="NCBIfam" id="TIGR01371">
    <property type="entry name" value="met_syn_B12ind"/>
    <property type="match status" value="1"/>
</dbReference>
<feature type="binding site" evidence="11">
    <location>
        <position position="116"/>
    </location>
    <ligand>
        <name>5-methyltetrahydropteroyltri-L-glutamate</name>
        <dbReference type="ChEBI" id="CHEBI:58207"/>
    </ligand>
</feature>
<reference evidence="17" key="1">
    <citation type="submission" date="2017-09" db="EMBL/GenBank/DDBJ databases">
        <authorList>
            <person name="Varghese N."/>
            <person name="Submissions S."/>
        </authorList>
    </citation>
    <scope>NUCLEOTIDE SEQUENCE [LARGE SCALE GENOMIC DNA]</scope>
    <source>
        <strain evidence="17">DSM 15103</strain>
    </source>
</reference>
<feature type="binding site" evidence="10 11">
    <location>
        <position position="608"/>
    </location>
    <ligand>
        <name>L-methionine</name>
        <dbReference type="ChEBI" id="CHEBI:57844"/>
    </ligand>
</feature>
<keyword evidence="4 10" id="KW-0489">Methyltransferase</keyword>
<sequence>MGIKTTAFGYPKIGKNRELKRAIESYWKGEISREEMLKKTEEINIERIKKMIEADLDYIPSNDFSLYDFILDISTMIDAVPERFRKIQDSLDRYFAMARGTEDAVACEMTKWFDTNYHYIVPELTGDFKLVKNRPLESYRWAKEKLGIETKPVITGAFTYLILSKVYEKQEGSLLMKMVKAEESEKFKTFLLELAKVYNQILKELQHEGVKAVQFDEPALVLDISEEKVDDLLEAYSIITEGISDIQIFVHTYYESLEHFEKITNELPVTGIGLDFVSNEENLQNLKKYGFPEDKILQAGVISGRDPWKTDFKELVQLINEIKKYVDEDRIVISNSAPLFHLPVSVQSEKGHLDNRLIKLLSFADERLEEIKTIKQIVNVGLELPEQSLQLLREEFKDEKVRQAVKDVQSHEIKRPHNFKERYRKQIELLGIPRFPTTTIGSFPQTKEIRQMRAKFRRGEISEQEYENFIKEQIKYAIKLQEDLELDVLVHGEFERTDMVEFFGEKLNGFAFTKNGWVQSYGTRCVRPPIIYGDISRPAPMTLKETVYAQNLTKKPVKGMLTGPVTILNWSFYRKDIPKEEIAYQIALALREEVLDLEKAGIKVIQIDEPAFREGLPLKKRKQESYLKWAVKAFRLTNNTVKETTQIHTHMCYSEFNEIIEWIYKMDADVISIEASRSKGEIIEAFERFKYDHGIGIGIYDIHSPRIPSVEEMMEIAERTVQVINKNLIWINPDCGLKTRQWEEVIPALKNMVEVAKILRDKYGNEYQW</sequence>
<comment type="cofactor">
    <cofactor evidence="10">
        <name>Zn(2+)</name>
        <dbReference type="ChEBI" id="CHEBI:29105"/>
    </cofactor>
    <text evidence="10">Binds 1 zinc ion per subunit.</text>
</comment>
<feature type="domain" description="Cobalamin-independent methionine synthase MetE N-terminal" evidence="15">
    <location>
        <begin position="5"/>
        <end position="325"/>
    </location>
</feature>
<proteinExistence type="inferred from homology"/>
<feature type="binding site" evidence="10 11">
    <location>
        <position position="570"/>
    </location>
    <ligand>
        <name>5-methyltetrahydropteroyltri-L-glutamate</name>
        <dbReference type="ChEBI" id="CHEBI:58207"/>
    </ligand>
</feature>
<dbReference type="HAMAP" id="MF_00172">
    <property type="entry name" value="Meth_synth"/>
    <property type="match status" value="1"/>
</dbReference>
<keyword evidence="10" id="KW-0677">Repeat</keyword>
<evidence type="ECO:0000256" key="2">
    <source>
        <dbReference type="ARBA" id="ARBA00004681"/>
    </source>
</evidence>
<dbReference type="OrthoDB" id="244285at2"/>
<keyword evidence="5 10" id="KW-0028">Amino-acid biosynthesis</keyword>
<dbReference type="CDD" id="cd03312">
    <property type="entry name" value="CIMS_N_terminal_like"/>
    <property type="match status" value="1"/>
</dbReference>
<feature type="binding site" evidence="10 11">
    <location>
        <begin position="524"/>
        <end position="525"/>
    </location>
    <ligand>
        <name>5-methyltetrahydropteroyltri-L-glutamate</name>
        <dbReference type="ChEBI" id="CHEBI:58207"/>
    </ligand>
</feature>
<evidence type="ECO:0000256" key="5">
    <source>
        <dbReference type="ARBA" id="ARBA00022605"/>
    </source>
</evidence>
<feature type="binding site" evidence="10 11">
    <location>
        <position position="608"/>
    </location>
    <ligand>
        <name>L-homocysteine</name>
        <dbReference type="ChEBI" id="CHEBI:58199"/>
    </ligand>
</feature>
<feature type="binding site" evidence="10">
    <location>
        <position position="652"/>
    </location>
    <ligand>
        <name>Zn(2+)</name>
        <dbReference type="ChEBI" id="CHEBI:29105"/>
        <note>catalytic</note>
    </ligand>
</feature>
<evidence type="ECO:0000256" key="4">
    <source>
        <dbReference type="ARBA" id="ARBA00022603"/>
    </source>
</evidence>
<evidence type="ECO:0000256" key="12">
    <source>
        <dbReference type="PIRSR" id="PIRSR000382-2"/>
    </source>
</evidence>
<evidence type="ECO:0000256" key="1">
    <source>
        <dbReference type="ARBA" id="ARBA00002777"/>
    </source>
</evidence>
<keyword evidence="17" id="KW-1185">Reference proteome</keyword>
<feature type="binding site" evidence="10">
    <location>
        <position position="735"/>
    </location>
    <ligand>
        <name>Zn(2+)</name>
        <dbReference type="ChEBI" id="CHEBI:29105"/>
        <note>catalytic</note>
    </ligand>
</feature>
<evidence type="ECO:0000256" key="9">
    <source>
        <dbReference type="ARBA" id="ARBA00023167"/>
    </source>
</evidence>
<name>A0A285NG04_9AQUI</name>
<gene>
    <name evidence="10" type="primary">metE</name>
    <name evidence="16" type="ORF">SAMN06265182_1213</name>
</gene>
<evidence type="ECO:0000256" key="3">
    <source>
        <dbReference type="ARBA" id="ARBA00009553"/>
    </source>
</evidence>
<protein>
    <recommendedName>
        <fullName evidence="10">5-methyltetrahydropteroyltriglutamate--homocysteine methyltransferase</fullName>
        <ecNumber evidence="10">2.1.1.14</ecNumber>
    </recommendedName>
    <alternativeName>
        <fullName evidence="10">Cobalamin-independent methionine synthase</fullName>
    </alternativeName>
    <alternativeName>
        <fullName evidence="10">Methionine synthase, vitamin-B12 independent isozyme</fullName>
    </alternativeName>
</protein>
<feature type="binding site" evidence="10 11">
    <location>
        <begin position="440"/>
        <end position="442"/>
    </location>
    <ligand>
        <name>L-homocysteine</name>
        <dbReference type="ChEBI" id="CHEBI:58199"/>
    </ligand>
</feature>
<dbReference type="InterPro" id="IPR038071">
    <property type="entry name" value="UROD/MetE-like_sf"/>
</dbReference>
<feature type="binding site" evidence="12">
    <location>
        <position position="652"/>
    </location>
    <ligand>
        <name>Zn(2+)</name>
        <dbReference type="ChEBI" id="CHEBI:29105"/>
        <label>1</label>
        <note>catalytic</note>
    </ligand>
</feature>
<organism evidence="16 17">
    <name type="scientific">Persephonella hydrogeniphila</name>
    <dbReference type="NCBI Taxonomy" id="198703"/>
    <lineage>
        <taxon>Bacteria</taxon>
        <taxon>Pseudomonadati</taxon>
        <taxon>Aquificota</taxon>
        <taxon>Aquificia</taxon>
        <taxon>Aquificales</taxon>
        <taxon>Hydrogenothermaceae</taxon>
        <taxon>Persephonella</taxon>
    </lineage>
</organism>
<keyword evidence="8 10" id="KW-0862">Zinc</keyword>
<feature type="binding site" evidence="10">
    <location>
        <position position="111"/>
    </location>
    <ligand>
        <name>5-methyltetrahydropteroyltri-L-glutamate</name>
        <dbReference type="ChEBI" id="CHEBI:58207"/>
    </ligand>
</feature>
<comment type="pathway">
    <text evidence="2 10">Amino-acid biosynthesis; L-methionine biosynthesis via de novo pathway; L-methionine from L-homocysteine (MetE route): step 1/1.</text>
</comment>
<evidence type="ECO:0000259" key="15">
    <source>
        <dbReference type="Pfam" id="PF08267"/>
    </source>
</evidence>
<dbReference type="InterPro" id="IPR002629">
    <property type="entry name" value="Met_Synth_C/arc"/>
</dbReference>
<feature type="domain" description="Cobalamin-independent methionine synthase MetE C-terminal/archaeal" evidence="14">
    <location>
        <begin position="435"/>
        <end position="757"/>
    </location>
</feature>
<comment type="similarity">
    <text evidence="3 10">Belongs to the vitamin-B12 independent methionine synthase family.</text>
</comment>
<evidence type="ECO:0000256" key="8">
    <source>
        <dbReference type="ARBA" id="ARBA00022833"/>
    </source>
</evidence>
<dbReference type="UniPathway" id="UPA00051">
    <property type="reaction ID" value="UER00082"/>
</dbReference>
<dbReference type="Pfam" id="PF01717">
    <property type="entry name" value="Meth_synt_2"/>
    <property type="match status" value="1"/>
</dbReference>
<evidence type="ECO:0000256" key="13">
    <source>
        <dbReference type="PIRSR" id="PIRSR000382-3"/>
    </source>
</evidence>
<comment type="cofactor">
    <cofactor evidence="12">
        <name>Zn(2+)</name>
        <dbReference type="ChEBI" id="CHEBI:29105"/>
    </cofactor>
    <text evidence="12">Binds 2 Zn(2+) ions per subunit.</text>
</comment>
<feature type="binding site" evidence="10 11">
    <location>
        <position position="493"/>
    </location>
    <ligand>
        <name>L-methionine</name>
        <dbReference type="ChEBI" id="CHEBI:57844"/>
    </ligand>
</feature>
<dbReference type="NCBIfam" id="NF003556">
    <property type="entry name" value="PRK05222.1"/>
    <property type="match status" value="1"/>
</dbReference>
<comment type="function">
    <text evidence="1 10">Catalyzes the transfer of a methyl group from 5-methyltetrahydrofolate to homocysteine resulting in methionine formation.</text>
</comment>
<dbReference type="EC" id="2.1.1.14" evidence="10"/>
<feature type="binding site" evidence="10">
    <location>
        <begin position="17"/>
        <end position="20"/>
    </location>
    <ligand>
        <name>5-methyltetrahydropteroyltri-L-glutamate</name>
        <dbReference type="ChEBI" id="CHEBI:58207"/>
    </ligand>
</feature>
<comment type="catalytic activity">
    <reaction evidence="10">
        <text>5-methyltetrahydropteroyltri-L-glutamate + L-homocysteine = tetrahydropteroyltri-L-glutamate + L-methionine</text>
        <dbReference type="Rhea" id="RHEA:21196"/>
        <dbReference type="ChEBI" id="CHEBI:57844"/>
        <dbReference type="ChEBI" id="CHEBI:58140"/>
        <dbReference type="ChEBI" id="CHEBI:58199"/>
        <dbReference type="ChEBI" id="CHEBI:58207"/>
        <dbReference type="EC" id="2.1.1.14"/>
    </reaction>
</comment>
<feature type="binding site" evidence="10">
    <location>
        <position position="650"/>
    </location>
    <ligand>
        <name>Zn(2+)</name>
        <dbReference type="ChEBI" id="CHEBI:29105"/>
        <note>catalytic</note>
    </ligand>
</feature>
<evidence type="ECO:0000313" key="17">
    <source>
        <dbReference type="Proteomes" id="UP000219036"/>
    </source>
</evidence>
<dbReference type="AlphaFoldDB" id="A0A285NG04"/>
<feature type="binding site" evidence="10">
    <location>
        <position position="674"/>
    </location>
    <ligand>
        <name>Zn(2+)</name>
        <dbReference type="ChEBI" id="CHEBI:29105"/>
        <note>catalytic</note>
    </ligand>
</feature>
<feature type="binding site" evidence="11">
    <location>
        <position position="20"/>
    </location>
    <ligand>
        <name>5-methyltetrahydropteroyltri-L-glutamate</name>
        <dbReference type="ChEBI" id="CHEBI:58207"/>
    </ligand>
</feature>
<dbReference type="RefSeq" id="WP_097000385.1">
    <property type="nucleotide sequence ID" value="NZ_OBEI01000004.1"/>
</dbReference>
<feature type="binding site" evidence="10">
    <location>
        <position position="493"/>
    </location>
    <ligand>
        <name>L-homocysteine</name>
        <dbReference type="ChEBI" id="CHEBI:58199"/>
    </ligand>
</feature>
<dbReference type="EMBL" id="OBEI01000004">
    <property type="protein sequence ID" value="SNZ08208.1"/>
    <property type="molecule type" value="Genomic_DNA"/>
</dbReference>
<accession>A0A285NG04</accession>
<dbReference type="PIRSF" id="PIRSF000382">
    <property type="entry name" value="MeTrfase_B12_ind"/>
    <property type="match status" value="1"/>
</dbReference>
<keyword evidence="7 10" id="KW-0479">Metal-binding</keyword>
<dbReference type="GO" id="GO:0032259">
    <property type="term" value="P:methylation"/>
    <property type="evidence" value="ECO:0007669"/>
    <property type="project" value="UniProtKB-KW"/>
</dbReference>
<feature type="binding site" evidence="10">
    <location>
        <position position="614"/>
    </location>
    <ligand>
        <name>5-methyltetrahydropteroyltri-L-glutamate</name>
        <dbReference type="ChEBI" id="CHEBI:58207"/>
    </ligand>
</feature>
<dbReference type="GO" id="GO:0003871">
    <property type="term" value="F:5-methyltetrahydropteroyltriglutamate-homocysteine S-methyltransferase activity"/>
    <property type="evidence" value="ECO:0007669"/>
    <property type="project" value="UniProtKB-UniRule"/>
</dbReference>
<dbReference type="InterPro" id="IPR006276">
    <property type="entry name" value="Cobalamin-indep_Met_synthase"/>
</dbReference>
<feature type="binding site" evidence="10 11">
    <location>
        <begin position="440"/>
        <end position="442"/>
    </location>
    <ligand>
        <name>L-methionine</name>
        <dbReference type="ChEBI" id="CHEBI:57844"/>
    </ligand>
</feature>
<dbReference type="InterPro" id="IPR013215">
    <property type="entry name" value="Cbl-indep_Met_Synth_N"/>
</dbReference>